<name>A0A2V1IT80_9BACT</name>
<dbReference type="PANTHER" id="PTHR36846:SF1">
    <property type="entry name" value="PROTEIN VIAA"/>
    <property type="match status" value="1"/>
</dbReference>
<evidence type="ECO:0000313" key="1">
    <source>
        <dbReference type="EMBL" id="PWB07930.1"/>
    </source>
</evidence>
<protein>
    <recommendedName>
        <fullName evidence="3">VWA domain-containing protein</fullName>
    </recommendedName>
</protein>
<dbReference type="Proteomes" id="UP000244925">
    <property type="component" value="Unassembled WGS sequence"/>
</dbReference>
<organism evidence="1 2">
    <name type="scientific">Paramuribaculum intestinale</name>
    <dbReference type="NCBI Taxonomy" id="2094151"/>
    <lineage>
        <taxon>Bacteria</taxon>
        <taxon>Pseudomonadati</taxon>
        <taxon>Bacteroidota</taxon>
        <taxon>Bacteroidia</taxon>
        <taxon>Bacteroidales</taxon>
        <taxon>Muribaculaceae</taxon>
        <taxon>Paramuribaculum</taxon>
    </lineage>
</organism>
<dbReference type="InterPro" id="IPR036465">
    <property type="entry name" value="vWFA_dom_sf"/>
</dbReference>
<dbReference type="EMBL" id="PUBV01000009">
    <property type="protein sequence ID" value="PWB07930.1"/>
    <property type="molecule type" value="Genomic_DNA"/>
</dbReference>
<comment type="caution">
    <text evidence="1">The sequence shown here is derived from an EMBL/GenBank/DDBJ whole genome shotgun (WGS) entry which is preliminary data.</text>
</comment>
<dbReference type="SUPFAM" id="SSF53300">
    <property type="entry name" value="vWA-like"/>
    <property type="match status" value="1"/>
</dbReference>
<sequence length="446" mass="51007">MSDTERINNRIDTYSEAFDFYIERREMPPEIAADDQLGAYMRQVIDENPHLVSVDPLWAEVLKENLMDFFQALLQHFAIVEQQLAAELAMINRFRSASIEQKRRQWSGVVGHIKQRYTKYEVNIDGYSQRFDGENNDAVFAALTSDWESACRNHAEETRREMLARSKQNWAQRFREIGDQDYIERRKIEDIVYKSPVLSEIVDIIGRARDADGTVDNLMYSYLPKGLSSNDAGEGISKISFGNDIERVTPSETLLLSTPDTEQLFYQCYALRQLQQFSAPSAAPLKTQINNPLPRPKKGPIIVAVDTSGSMYGRPEQMAKSLLIQLVRIARAEHRSCYLITFSVRIRSIDLGRGANMRALTSFLQQRFTGGNGEEKLLIEALRLLESDDYGMADVLIISDFIFNPPDRANTERVRKAQSKGTRFYGLQINSNSKAFDALLDRKWKA</sequence>
<dbReference type="GeneID" id="93424123"/>
<gene>
    <name evidence="1" type="ORF">C5O25_06105</name>
</gene>
<dbReference type="Gene3D" id="3.40.50.410">
    <property type="entry name" value="von Willebrand factor, type A domain"/>
    <property type="match status" value="1"/>
</dbReference>
<reference evidence="2" key="1">
    <citation type="submission" date="2018-02" db="EMBL/GenBank/DDBJ databases">
        <authorList>
            <person name="Clavel T."/>
            <person name="Strowig T."/>
        </authorList>
    </citation>
    <scope>NUCLEOTIDE SEQUENCE [LARGE SCALE GENOMIC DNA]</scope>
    <source>
        <strain evidence="2">DSM 100764</strain>
    </source>
</reference>
<accession>A0A2V1IT80</accession>
<dbReference type="RefSeq" id="WP_107035847.1">
    <property type="nucleotide sequence ID" value="NZ_CAONGC010000002.1"/>
</dbReference>
<keyword evidence="2" id="KW-1185">Reference proteome</keyword>
<evidence type="ECO:0008006" key="3">
    <source>
        <dbReference type="Google" id="ProtNLM"/>
    </source>
</evidence>
<dbReference type="PANTHER" id="PTHR36846">
    <property type="entry name" value="PROTEIN VIAA"/>
    <property type="match status" value="1"/>
</dbReference>
<proteinExistence type="predicted"/>
<evidence type="ECO:0000313" key="2">
    <source>
        <dbReference type="Proteomes" id="UP000244925"/>
    </source>
</evidence>
<dbReference type="AlphaFoldDB" id="A0A2V1IT80"/>